<proteinExistence type="predicted"/>
<feature type="region of interest" description="Disordered" evidence="1">
    <location>
        <begin position="1"/>
        <end position="46"/>
    </location>
</feature>
<feature type="compositionally biased region" description="Low complexity" evidence="1">
    <location>
        <begin position="18"/>
        <end position="27"/>
    </location>
</feature>
<sequence length="46" mass="4790">MGKSARVRWPSEEDGSASRDGAATAAAQRLRLEEGVTKPLPLIGPG</sequence>
<organism evidence="2">
    <name type="scientific">Arundo donax</name>
    <name type="common">Giant reed</name>
    <name type="synonym">Donax arundinaceus</name>
    <dbReference type="NCBI Taxonomy" id="35708"/>
    <lineage>
        <taxon>Eukaryota</taxon>
        <taxon>Viridiplantae</taxon>
        <taxon>Streptophyta</taxon>
        <taxon>Embryophyta</taxon>
        <taxon>Tracheophyta</taxon>
        <taxon>Spermatophyta</taxon>
        <taxon>Magnoliopsida</taxon>
        <taxon>Liliopsida</taxon>
        <taxon>Poales</taxon>
        <taxon>Poaceae</taxon>
        <taxon>PACMAD clade</taxon>
        <taxon>Arundinoideae</taxon>
        <taxon>Arundineae</taxon>
        <taxon>Arundo</taxon>
    </lineage>
</organism>
<reference evidence="2" key="1">
    <citation type="submission" date="2014-09" db="EMBL/GenBank/DDBJ databases">
        <authorList>
            <person name="Magalhaes I.L.F."/>
            <person name="Oliveira U."/>
            <person name="Santos F.R."/>
            <person name="Vidigal T.H.D.A."/>
            <person name="Brescovit A.D."/>
            <person name="Santos A.J."/>
        </authorList>
    </citation>
    <scope>NUCLEOTIDE SEQUENCE</scope>
    <source>
        <tissue evidence="2">Shoot tissue taken approximately 20 cm above the soil surface</tissue>
    </source>
</reference>
<dbReference type="AlphaFoldDB" id="A0A0A9FC09"/>
<accession>A0A0A9FC09</accession>
<protein>
    <submittedName>
        <fullName evidence="2">Uncharacterized protein</fullName>
    </submittedName>
</protein>
<dbReference type="EMBL" id="GBRH01189142">
    <property type="protein sequence ID" value="JAE08754.1"/>
    <property type="molecule type" value="Transcribed_RNA"/>
</dbReference>
<name>A0A0A9FC09_ARUDO</name>
<evidence type="ECO:0000313" key="2">
    <source>
        <dbReference type="EMBL" id="JAE08754.1"/>
    </source>
</evidence>
<reference evidence="2" key="2">
    <citation type="journal article" date="2015" name="Data Brief">
        <title>Shoot transcriptome of the giant reed, Arundo donax.</title>
        <authorList>
            <person name="Barrero R.A."/>
            <person name="Guerrero F.D."/>
            <person name="Moolhuijzen P."/>
            <person name="Goolsby J.A."/>
            <person name="Tidwell J."/>
            <person name="Bellgard S.E."/>
            <person name="Bellgard M.I."/>
        </authorList>
    </citation>
    <scope>NUCLEOTIDE SEQUENCE</scope>
    <source>
        <tissue evidence="2">Shoot tissue taken approximately 20 cm above the soil surface</tissue>
    </source>
</reference>
<evidence type="ECO:0000256" key="1">
    <source>
        <dbReference type="SAM" id="MobiDB-lite"/>
    </source>
</evidence>